<dbReference type="Pfam" id="PF03358">
    <property type="entry name" value="FMN_red"/>
    <property type="match status" value="1"/>
</dbReference>
<dbReference type="Gene3D" id="3.40.50.360">
    <property type="match status" value="1"/>
</dbReference>
<dbReference type="GO" id="GO:0016491">
    <property type="term" value="F:oxidoreductase activity"/>
    <property type="evidence" value="ECO:0007669"/>
    <property type="project" value="InterPro"/>
</dbReference>
<dbReference type="GO" id="GO:0010181">
    <property type="term" value="F:FMN binding"/>
    <property type="evidence" value="ECO:0007669"/>
    <property type="project" value="TreeGrafter"/>
</dbReference>
<dbReference type="Proteomes" id="UP000199532">
    <property type="component" value="Unassembled WGS sequence"/>
</dbReference>
<dbReference type="RefSeq" id="WP_090335708.1">
    <property type="nucleotide sequence ID" value="NZ_FNXY01000004.1"/>
</dbReference>
<dbReference type="PANTHER" id="PTHR30543:SF21">
    <property type="entry name" value="NAD(P)H-DEPENDENT FMN REDUCTASE LOT6"/>
    <property type="match status" value="1"/>
</dbReference>
<dbReference type="EMBL" id="FNXY01000004">
    <property type="protein sequence ID" value="SEI95521.1"/>
    <property type="molecule type" value="Genomic_DNA"/>
</dbReference>
<evidence type="ECO:0000313" key="3">
    <source>
        <dbReference type="Proteomes" id="UP000199532"/>
    </source>
</evidence>
<dbReference type="AlphaFoldDB" id="A0A1H6UTH9"/>
<dbReference type="GO" id="GO:0005829">
    <property type="term" value="C:cytosol"/>
    <property type="evidence" value="ECO:0007669"/>
    <property type="project" value="TreeGrafter"/>
</dbReference>
<dbReference type="STRING" id="408657.SAMN04487995_2722"/>
<evidence type="ECO:0000259" key="1">
    <source>
        <dbReference type="Pfam" id="PF03358"/>
    </source>
</evidence>
<name>A0A1H6UTH9_9BACT</name>
<dbReference type="OrthoDB" id="9812295at2"/>
<dbReference type="InterPro" id="IPR029039">
    <property type="entry name" value="Flavoprotein-like_sf"/>
</dbReference>
<keyword evidence="3" id="KW-1185">Reference proteome</keyword>
<proteinExistence type="predicted"/>
<dbReference type="PANTHER" id="PTHR30543">
    <property type="entry name" value="CHROMATE REDUCTASE"/>
    <property type="match status" value="1"/>
</dbReference>
<gene>
    <name evidence="2" type="ORF">SAMN04487995_2722</name>
</gene>
<protein>
    <submittedName>
        <fullName evidence="2">NAD(P)H-dependent FMN reductase</fullName>
    </submittedName>
</protein>
<feature type="domain" description="NADPH-dependent FMN reductase-like" evidence="1">
    <location>
        <begin position="5"/>
        <end position="134"/>
    </location>
</feature>
<sequence length="181" mass="19295">MKALQIMAISGSLRNNSSNTNILKAIAGLAPENVVIHLYEGLDKLPHFNPDVDEKNGYVADFRNKIDSADGVIISTPEYAFGIPGVLKNALDWIVSTGELNEKPAAAISASPLNTGGENALTSLLLTLTALGTIRNKFSSLAIPNIKSKLDASGTIIDNQLAESLNKLLENLLDLIEVKQS</sequence>
<accession>A0A1H6UTH9</accession>
<evidence type="ECO:0000313" key="2">
    <source>
        <dbReference type="EMBL" id="SEI95521.1"/>
    </source>
</evidence>
<reference evidence="2 3" key="1">
    <citation type="submission" date="2016-10" db="EMBL/GenBank/DDBJ databases">
        <authorList>
            <person name="de Groot N.N."/>
        </authorList>
    </citation>
    <scope>NUCLEOTIDE SEQUENCE [LARGE SCALE GENOMIC DNA]</scope>
    <source>
        <strain evidence="2 3">DSM 19938</strain>
    </source>
</reference>
<dbReference type="SUPFAM" id="SSF52218">
    <property type="entry name" value="Flavoproteins"/>
    <property type="match status" value="1"/>
</dbReference>
<dbReference type="InterPro" id="IPR050712">
    <property type="entry name" value="NAD(P)H-dep_reductase"/>
</dbReference>
<dbReference type="InterPro" id="IPR005025">
    <property type="entry name" value="FMN_Rdtase-like_dom"/>
</dbReference>
<organism evidence="2 3">
    <name type="scientific">Dyadobacter koreensis</name>
    <dbReference type="NCBI Taxonomy" id="408657"/>
    <lineage>
        <taxon>Bacteria</taxon>
        <taxon>Pseudomonadati</taxon>
        <taxon>Bacteroidota</taxon>
        <taxon>Cytophagia</taxon>
        <taxon>Cytophagales</taxon>
        <taxon>Spirosomataceae</taxon>
        <taxon>Dyadobacter</taxon>
    </lineage>
</organism>